<dbReference type="PANTHER" id="PTHR17630:SF44">
    <property type="entry name" value="PROTEIN AIM2"/>
    <property type="match status" value="1"/>
</dbReference>
<dbReference type="Pfam" id="PF01738">
    <property type="entry name" value="DLH"/>
    <property type="match status" value="1"/>
</dbReference>
<protein>
    <recommendedName>
        <fullName evidence="1">Dienelactone hydrolase domain-containing protein</fullName>
    </recommendedName>
</protein>
<evidence type="ECO:0000313" key="3">
    <source>
        <dbReference type="Proteomes" id="UP000663828"/>
    </source>
</evidence>
<dbReference type="PANTHER" id="PTHR17630">
    <property type="entry name" value="DIENELACTONE HYDROLASE"/>
    <property type="match status" value="1"/>
</dbReference>
<dbReference type="SUPFAM" id="SSF53474">
    <property type="entry name" value="alpha/beta-Hydrolases"/>
    <property type="match status" value="1"/>
</dbReference>
<dbReference type="AlphaFoldDB" id="A0A816AQE0"/>
<evidence type="ECO:0000259" key="1">
    <source>
        <dbReference type="Pfam" id="PF01738"/>
    </source>
</evidence>
<dbReference type="InterPro" id="IPR002925">
    <property type="entry name" value="Dienelactn_hydro"/>
</dbReference>
<feature type="domain" description="Dienelactone hydrolase" evidence="1">
    <location>
        <begin position="37"/>
        <end position="237"/>
    </location>
</feature>
<dbReference type="GO" id="GO:0016787">
    <property type="term" value="F:hydrolase activity"/>
    <property type="evidence" value="ECO:0007669"/>
    <property type="project" value="InterPro"/>
</dbReference>
<reference evidence="2" key="1">
    <citation type="submission" date="2021-02" db="EMBL/GenBank/DDBJ databases">
        <authorList>
            <person name="Nowell W R."/>
        </authorList>
    </citation>
    <scope>NUCLEOTIDE SEQUENCE</scope>
</reference>
<sequence>MMISSCCSEPGAKQNHISEGHVEQIAEINTYKTGNGKSAIIIFTDIFGFAFANTRKIADRFAEETDMTVLIPDYFNGDPIDPTVPNFRLGLPEWLKRHPPIDACTLADKFISTIKGHYQSIQIIGFCYGAKVVIYLITHPELSSTIKAAIVGHPTFLVKEEAIQIKRPILFLCAEIDERFPLDVEEHFQKELTTNNLGKFLKYPGTIHGFIIRPDASPHVCEQSEKAIKDAINYFNKNN</sequence>
<organism evidence="2 3">
    <name type="scientific">Adineta ricciae</name>
    <name type="common">Rotifer</name>
    <dbReference type="NCBI Taxonomy" id="249248"/>
    <lineage>
        <taxon>Eukaryota</taxon>
        <taxon>Metazoa</taxon>
        <taxon>Spiralia</taxon>
        <taxon>Gnathifera</taxon>
        <taxon>Rotifera</taxon>
        <taxon>Eurotatoria</taxon>
        <taxon>Bdelloidea</taxon>
        <taxon>Adinetida</taxon>
        <taxon>Adinetidae</taxon>
        <taxon>Adineta</taxon>
    </lineage>
</organism>
<dbReference type="EMBL" id="CAJNOR010006658">
    <property type="protein sequence ID" value="CAF1600540.1"/>
    <property type="molecule type" value="Genomic_DNA"/>
</dbReference>
<evidence type="ECO:0000313" key="2">
    <source>
        <dbReference type="EMBL" id="CAF1600540.1"/>
    </source>
</evidence>
<proteinExistence type="predicted"/>
<name>A0A816AQE0_ADIRI</name>
<dbReference type="Gene3D" id="3.40.50.1820">
    <property type="entry name" value="alpha/beta hydrolase"/>
    <property type="match status" value="1"/>
</dbReference>
<accession>A0A816AQE0</accession>
<dbReference type="Proteomes" id="UP000663828">
    <property type="component" value="Unassembled WGS sequence"/>
</dbReference>
<keyword evidence="3" id="KW-1185">Reference proteome</keyword>
<gene>
    <name evidence="2" type="ORF">XAT740_LOCUS47661</name>
</gene>
<comment type="caution">
    <text evidence="2">The sequence shown here is derived from an EMBL/GenBank/DDBJ whole genome shotgun (WGS) entry which is preliminary data.</text>
</comment>
<dbReference type="InterPro" id="IPR029058">
    <property type="entry name" value="AB_hydrolase_fold"/>
</dbReference>